<dbReference type="Pfam" id="PF05193">
    <property type="entry name" value="Peptidase_M16_C"/>
    <property type="match status" value="1"/>
</dbReference>
<dbReference type="Pfam" id="PF00675">
    <property type="entry name" value="Peptidase_M16"/>
    <property type="match status" value="1"/>
</dbReference>
<dbReference type="RefSeq" id="WP_309825641.1">
    <property type="nucleotide sequence ID" value="NZ_JAVIZX010000001.1"/>
</dbReference>
<dbReference type="EMBL" id="JAVIZX010000001">
    <property type="protein sequence ID" value="MDR6212676.1"/>
    <property type="molecule type" value="Genomic_DNA"/>
</dbReference>
<sequence length="470" mass="49440">MTMTIKKIAVRALLAGAGAFFFANPAWALLPIQHWTEPSGARVWLVESPAIPMVDVQVDFDAGARRDPAAQAGLASAVAGMASKGVKAGTDGQPALDENALGEAWADLGASFDATASRDGLSYSLRSLTDPALLDRAARLAARQLGEPAFPQDVWQRERARWTAALKESETRPGTVAGKTFAAAVYGGHPYGQRPTPETLARIEVADMQAYQAQYLQACRARVAIVGAVSRAQAQTLVQTLLARLPAPQAAACAPLPAVPEVPPLAQSAERDLPFASAQAHVLIGQPGFARRDPDFLALLVGNHILGGGGFTSRLTHEVREKRGLSYSVGSDFSPGLNAGAFAVSLQTRPDQAAQAVQVSREVLRRFVAEGPTEAELRAAKDNLIGGFALRIDSNRKLLGNVVNIATNGLPLDYLEHWTDRVQALTVADIRAAMQRKLQPDRMVTVVVGGQGGGAPAAAPASAPASGARP</sequence>
<keyword evidence="4" id="KW-0378">Hydrolase</keyword>
<proteinExistence type="predicted"/>
<dbReference type="EC" id="3.4.24.-" evidence="4"/>
<name>A0ABU1I6R6_9BURK</name>
<gene>
    <name evidence="4" type="ORF">QE399_000365</name>
</gene>
<evidence type="ECO:0000256" key="1">
    <source>
        <dbReference type="SAM" id="SignalP"/>
    </source>
</evidence>
<organism evidence="4 5">
    <name type="scientific">Paracidovorax wautersii</name>
    <dbReference type="NCBI Taxonomy" id="1177982"/>
    <lineage>
        <taxon>Bacteria</taxon>
        <taxon>Pseudomonadati</taxon>
        <taxon>Pseudomonadota</taxon>
        <taxon>Betaproteobacteria</taxon>
        <taxon>Burkholderiales</taxon>
        <taxon>Comamonadaceae</taxon>
        <taxon>Paracidovorax</taxon>
    </lineage>
</organism>
<evidence type="ECO:0000313" key="4">
    <source>
        <dbReference type="EMBL" id="MDR6212676.1"/>
    </source>
</evidence>
<dbReference type="InterPro" id="IPR011765">
    <property type="entry name" value="Pept_M16_N"/>
</dbReference>
<keyword evidence="1" id="KW-0732">Signal</keyword>
<feature type="domain" description="Peptidase M16 C-terminal" evidence="3">
    <location>
        <begin position="203"/>
        <end position="384"/>
    </location>
</feature>
<feature type="signal peptide" evidence="1">
    <location>
        <begin position="1"/>
        <end position="28"/>
    </location>
</feature>
<dbReference type="PANTHER" id="PTHR11851:SF224">
    <property type="entry name" value="PROCESSING PROTEASE"/>
    <property type="match status" value="1"/>
</dbReference>
<dbReference type="GO" id="GO:0006508">
    <property type="term" value="P:proteolysis"/>
    <property type="evidence" value="ECO:0007669"/>
    <property type="project" value="UniProtKB-KW"/>
</dbReference>
<feature type="domain" description="Peptidase M16 N-terminal" evidence="2">
    <location>
        <begin position="43"/>
        <end position="193"/>
    </location>
</feature>
<dbReference type="InterPro" id="IPR007863">
    <property type="entry name" value="Peptidase_M16_C"/>
</dbReference>
<comment type="caution">
    <text evidence="4">The sequence shown here is derived from an EMBL/GenBank/DDBJ whole genome shotgun (WGS) entry which is preliminary data.</text>
</comment>
<keyword evidence="4" id="KW-0645">Protease</keyword>
<reference evidence="4 5" key="1">
    <citation type="submission" date="2023-08" db="EMBL/GenBank/DDBJ databases">
        <title>Functional and genomic diversity of the sorghum phyllosphere microbiome.</title>
        <authorList>
            <person name="Shade A."/>
        </authorList>
    </citation>
    <scope>NUCLEOTIDE SEQUENCE [LARGE SCALE GENOMIC DNA]</scope>
    <source>
        <strain evidence="4 5">SORGH_AS_0335</strain>
    </source>
</reference>
<dbReference type="Proteomes" id="UP001267710">
    <property type="component" value="Unassembled WGS sequence"/>
</dbReference>
<dbReference type="PANTHER" id="PTHR11851">
    <property type="entry name" value="METALLOPROTEASE"/>
    <property type="match status" value="1"/>
</dbReference>
<evidence type="ECO:0000259" key="2">
    <source>
        <dbReference type="Pfam" id="PF00675"/>
    </source>
</evidence>
<dbReference type="SUPFAM" id="SSF63411">
    <property type="entry name" value="LuxS/MPP-like metallohydrolase"/>
    <property type="match status" value="2"/>
</dbReference>
<dbReference type="Gene3D" id="3.30.830.10">
    <property type="entry name" value="Metalloenzyme, LuxS/M16 peptidase-like"/>
    <property type="match status" value="2"/>
</dbReference>
<accession>A0ABU1I6R6</accession>
<evidence type="ECO:0000313" key="5">
    <source>
        <dbReference type="Proteomes" id="UP001267710"/>
    </source>
</evidence>
<dbReference type="InterPro" id="IPR011249">
    <property type="entry name" value="Metalloenz_LuxS/M16"/>
</dbReference>
<dbReference type="GO" id="GO:0008233">
    <property type="term" value="F:peptidase activity"/>
    <property type="evidence" value="ECO:0007669"/>
    <property type="project" value="UniProtKB-KW"/>
</dbReference>
<evidence type="ECO:0000259" key="3">
    <source>
        <dbReference type="Pfam" id="PF05193"/>
    </source>
</evidence>
<feature type="chain" id="PRO_5046706861" evidence="1">
    <location>
        <begin position="29"/>
        <end position="470"/>
    </location>
</feature>
<keyword evidence="5" id="KW-1185">Reference proteome</keyword>
<protein>
    <submittedName>
        <fullName evidence="4">Zinc protease</fullName>
        <ecNumber evidence="4">3.4.24.-</ecNumber>
    </submittedName>
</protein>
<dbReference type="InterPro" id="IPR050361">
    <property type="entry name" value="MPP/UQCRC_Complex"/>
</dbReference>